<keyword evidence="2" id="KW-0326">Glycosidase</keyword>
<accession>A0A7C9FEI6</accession>
<dbReference type="GO" id="GO:0004555">
    <property type="term" value="F:alpha,alpha-trehalase activity"/>
    <property type="evidence" value="ECO:0007669"/>
    <property type="project" value="InterPro"/>
</dbReference>
<name>A0A7C9FEI6_9BACT</name>
<evidence type="ECO:0000256" key="2">
    <source>
        <dbReference type="ARBA" id="ARBA00023295"/>
    </source>
</evidence>
<dbReference type="NCBIfam" id="NF009774">
    <property type="entry name" value="PRK13271.1"/>
    <property type="match status" value="1"/>
</dbReference>
<dbReference type="InterPro" id="IPR018232">
    <property type="entry name" value="Glyco_hydro_37_CS"/>
</dbReference>
<evidence type="ECO:0000256" key="1">
    <source>
        <dbReference type="ARBA" id="ARBA00022801"/>
    </source>
</evidence>
<dbReference type="InterPro" id="IPR008928">
    <property type="entry name" value="6-hairpin_glycosidase_sf"/>
</dbReference>
<dbReference type="PRINTS" id="PR00744">
    <property type="entry name" value="GLHYDRLASE37"/>
</dbReference>
<reference evidence="3 4" key="1">
    <citation type="submission" date="2019-10" db="EMBL/GenBank/DDBJ databases">
        <title>Draft Genome Sequence of Cytophagaceae sp. SJW1-29.</title>
        <authorList>
            <person name="Choi A."/>
        </authorList>
    </citation>
    <scope>NUCLEOTIDE SEQUENCE [LARGE SCALE GENOMIC DNA]</scope>
    <source>
        <strain evidence="3 4">SJW1-29</strain>
    </source>
</reference>
<keyword evidence="4" id="KW-1185">Reference proteome</keyword>
<dbReference type="Proteomes" id="UP000479293">
    <property type="component" value="Unassembled WGS sequence"/>
</dbReference>
<protein>
    <submittedName>
        <fullName evidence="3">Alpha,alpha-trehalase TreF</fullName>
    </submittedName>
</protein>
<comment type="caution">
    <text evidence="3">The sequence shown here is derived from an EMBL/GenBank/DDBJ whole genome shotgun (WGS) entry which is preliminary data.</text>
</comment>
<dbReference type="InterPro" id="IPR012341">
    <property type="entry name" value="6hp_glycosidase-like_sf"/>
</dbReference>
<dbReference type="AlphaFoldDB" id="A0A7C9FEI6"/>
<dbReference type="SUPFAM" id="SSF48208">
    <property type="entry name" value="Six-hairpin glycosidases"/>
    <property type="match status" value="1"/>
</dbReference>
<dbReference type="NCBIfam" id="NF009773">
    <property type="entry name" value="PRK13270.1"/>
    <property type="match status" value="1"/>
</dbReference>
<sequence>MATPPALFGKSHTSPDELYGPLFTEVQSRRIFKDSKSFADAVPRIDPAGIMEAYMHQKEHSDFNLKAFVTGYFEMPHIVTTETDTREDIPPIIERIDWLWSRLSRPVKAQHQGGSLLMLPEPYVVPGGRFREIYYWDSYFTMLGLRESGRVDLIESMLQNFVYLIDHFGHIPTGNRTYYLSRSQPPFFSLMVGLYAEIKGREAAVRYLPQLQREYDYWMEGSDRLDESTIAHRRVVRLPDGTLLNRYWDDRALPRPEAYCEDVELAKEAQQNHGHEPESVYRCLRAAAESGWDFSSRWMVDGKTFATIHTTNILPVDLNCLIQHLESTLAETYRLNAQPELGHYYEAKARERCQAINAWFWNSRQQFYMDYDFRQQKTTGIFSLAGIFPLYFKLANLRQARFVDAYVRLNFLRSGGVVTTLNDSGQQWDAPNGWAPLQWITYQGLRNYQFNCSASRLRANWLHLVEKQYSTTGKMLEKYNILNTNLLARDGEYDLQEGFGWTNGVYLIMKNQKAC</sequence>
<dbReference type="PANTHER" id="PTHR23403:SF1">
    <property type="entry name" value="TREHALASE"/>
    <property type="match status" value="1"/>
</dbReference>
<dbReference type="GO" id="GO:0005993">
    <property type="term" value="P:trehalose catabolic process"/>
    <property type="evidence" value="ECO:0007669"/>
    <property type="project" value="TreeGrafter"/>
</dbReference>
<evidence type="ECO:0000313" key="3">
    <source>
        <dbReference type="EMBL" id="MPR35787.1"/>
    </source>
</evidence>
<dbReference type="Pfam" id="PF01204">
    <property type="entry name" value="Trehalase"/>
    <property type="match status" value="1"/>
</dbReference>
<dbReference type="PROSITE" id="PS00927">
    <property type="entry name" value="TREHALASE_1"/>
    <property type="match status" value="1"/>
</dbReference>
<dbReference type="PANTHER" id="PTHR23403">
    <property type="entry name" value="TREHALASE"/>
    <property type="match status" value="1"/>
</dbReference>
<dbReference type="EMBL" id="WHLY01000002">
    <property type="protein sequence ID" value="MPR35787.1"/>
    <property type="molecule type" value="Genomic_DNA"/>
</dbReference>
<proteinExistence type="predicted"/>
<organism evidence="3 4">
    <name type="scientific">Salmonirosea aquatica</name>
    <dbReference type="NCBI Taxonomy" id="2654236"/>
    <lineage>
        <taxon>Bacteria</taxon>
        <taxon>Pseudomonadati</taxon>
        <taxon>Bacteroidota</taxon>
        <taxon>Cytophagia</taxon>
        <taxon>Cytophagales</taxon>
        <taxon>Spirosomataceae</taxon>
        <taxon>Salmonirosea</taxon>
    </lineage>
</organism>
<dbReference type="InterPro" id="IPR001661">
    <property type="entry name" value="Glyco_hydro_37"/>
</dbReference>
<dbReference type="PROSITE" id="PS00928">
    <property type="entry name" value="TREHALASE_2"/>
    <property type="match status" value="1"/>
</dbReference>
<gene>
    <name evidence="3" type="primary">treF</name>
    <name evidence="3" type="ORF">GBK04_21150</name>
</gene>
<dbReference type="Gene3D" id="1.50.10.10">
    <property type="match status" value="1"/>
</dbReference>
<keyword evidence="1" id="KW-0378">Hydrolase</keyword>
<evidence type="ECO:0000313" key="4">
    <source>
        <dbReference type="Proteomes" id="UP000479293"/>
    </source>
</evidence>